<sequence>MSQVVIRPVASRRDLTAFVRLPNRLYVNEPNWVAPLRFERRQFLDRSKNPYFEHARAEYFLAERDGRPVGRITAQVDERFQEIQGSKGGHFGFFECERDPEAAAALIDAAARWLTAQGCDAMVGPQDFTMNDECGVLVEGHERPPIVGTGWHHPYYAELLEGAGLTKAMDLYMWELHIQGRKDVLPVIWDLAAKLEPEHGITIRHASKKDLEAEMRRFVSIYNVAWERNWGFSPLTESEIAHTAKTLKPILDENWMMFAEKDGEAVGVAVSVPDFNQVLHRIDGRLLPLGWLTLLRNRKRTDRVRVGFLGVRPEWQHAGVAAGLYKEHFDMAEVTPQTWGEMGWILETNDGMNRAMEAMGGRIVRRYRLYERPLAASAPDR</sequence>
<dbReference type="PANTHER" id="PTHR41368:SF1">
    <property type="entry name" value="PROTEIN YGHO"/>
    <property type="match status" value="1"/>
</dbReference>
<dbReference type="InterPro" id="IPR039968">
    <property type="entry name" value="BcerS-like"/>
</dbReference>
<reference evidence="2" key="1">
    <citation type="submission" date="2020-02" db="EMBL/GenBank/DDBJ databases">
        <authorList>
            <person name="Meier V. D."/>
        </authorList>
    </citation>
    <scope>NUCLEOTIDE SEQUENCE</scope>
    <source>
        <strain evidence="2">AVDCRST_MAG30</strain>
    </source>
</reference>
<dbReference type="InterPro" id="IPR000182">
    <property type="entry name" value="GNAT_dom"/>
</dbReference>
<organism evidence="2">
    <name type="scientific">uncultured Solirubrobacteraceae bacterium</name>
    <dbReference type="NCBI Taxonomy" id="1162706"/>
    <lineage>
        <taxon>Bacteria</taxon>
        <taxon>Bacillati</taxon>
        <taxon>Actinomycetota</taxon>
        <taxon>Thermoleophilia</taxon>
        <taxon>Solirubrobacterales</taxon>
        <taxon>Solirubrobacteraceae</taxon>
        <taxon>environmental samples</taxon>
    </lineage>
</organism>
<name>A0A6J4TNT5_9ACTN</name>
<dbReference type="PROSITE" id="PS51186">
    <property type="entry name" value="GNAT"/>
    <property type="match status" value="1"/>
</dbReference>
<dbReference type="GO" id="GO:0016747">
    <property type="term" value="F:acyltransferase activity, transferring groups other than amino-acyl groups"/>
    <property type="evidence" value="ECO:0007669"/>
    <property type="project" value="InterPro"/>
</dbReference>
<accession>A0A6J4TNT5</accession>
<evidence type="ECO:0000259" key="1">
    <source>
        <dbReference type="PROSITE" id="PS51186"/>
    </source>
</evidence>
<dbReference type="InterPro" id="IPR016181">
    <property type="entry name" value="Acyl_CoA_acyltransferase"/>
</dbReference>
<gene>
    <name evidence="2" type="ORF">AVDCRST_MAG30-3532</name>
</gene>
<proteinExistence type="predicted"/>
<protein>
    <recommendedName>
        <fullName evidence="1">N-acetyltransferase domain-containing protein</fullName>
    </recommendedName>
</protein>
<evidence type="ECO:0000313" key="2">
    <source>
        <dbReference type="EMBL" id="CAA9528023.1"/>
    </source>
</evidence>
<feature type="domain" description="N-acetyltransferase" evidence="1">
    <location>
        <begin position="4"/>
        <end position="161"/>
    </location>
</feature>
<dbReference type="PANTHER" id="PTHR41368">
    <property type="entry name" value="PROTEIN YGHO"/>
    <property type="match status" value="1"/>
</dbReference>
<dbReference type="EMBL" id="CADCVS010000463">
    <property type="protein sequence ID" value="CAA9528023.1"/>
    <property type="molecule type" value="Genomic_DNA"/>
</dbReference>
<dbReference type="AlphaFoldDB" id="A0A6J4TNT5"/>
<dbReference type="SUPFAM" id="SSF55729">
    <property type="entry name" value="Acyl-CoA N-acyltransferases (Nat)"/>
    <property type="match status" value="1"/>
</dbReference>
<dbReference type="Gene3D" id="3.40.630.30">
    <property type="match status" value="1"/>
</dbReference>